<protein>
    <recommendedName>
        <fullName evidence="3">PE domain-containing protein</fullName>
    </recommendedName>
</protein>
<dbReference type="OrthoDB" id="4563448at2"/>
<dbReference type="EMBL" id="BJXA01000020">
    <property type="protein sequence ID" value="GEM38959.1"/>
    <property type="molecule type" value="Genomic_DNA"/>
</dbReference>
<evidence type="ECO:0008006" key="3">
    <source>
        <dbReference type="Google" id="ProtNLM"/>
    </source>
</evidence>
<keyword evidence="2" id="KW-1185">Reference proteome</keyword>
<organism evidence="1 2">
    <name type="scientific">Nocardia ninae NBRC 108245</name>
    <dbReference type="NCBI Taxonomy" id="1210091"/>
    <lineage>
        <taxon>Bacteria</taxon>
        <taxon>Bacillati</taxon>
        <taxon>Actinomycetota</taxon>
        <taxon>Actinomycetes</taxon>
        <taxon>Mycobacteriales</taxon>
        <taxon>Nocardiaceae</taxon>
        <taxon>Nocardia</taxon>
    </lineage>
</organism>
<gene>
    <name evidence="1" type="ORF">NN4_34780</name>
</gene>
<dbReference type="RefSeq" id="WP_147131943.1">
    <property type="nucleotide sequence ID" value="NZ_BJXA01000020.1"/>
</dbReference>
<reference evidence="1 2" key="1">
    <citation type="submission" date="2019-07" db="EMBL/GenBank/DDBJ databases">
        <title>Whole genome shotgun sequence of Nocardia ninae NBRC 108245.</title>
        <authorList>
            <person name="Hosoyama A."/>
            <person name="Uohara A."/>
            <person name="Ohji S."/>
            <person name="Ichikawa N."/>
        </authorList>
    </citation>
    <scope>NUCLEOTIDE SEQUENCE [LARGE SCALE GENOMIC DNA]</scope>
    <source>
        <strain evidence="1 2">NBRC 108245</strain>
    </source>
</reference>
<sequence>MVEASGSKWQALLDSANAGELRLAPDVGNGLAQDCDRNIDNLEAILRTARDVAVISGFGGFPSGTVLEEKFTLKGSTGEDSIQTRIKEHIEEVMLMKQVFAKAIENYHSVDQSNASNLAGIDFPS</sequence>
<dbReference type="Proteomes" id="UP000321424">
    <property type="component" value="Unassembled WGS sequence"/>
</dbReference>
<name>A0A511MEF2_9NOCA</name>
<comment type="caution">
    <text evidence="1">The sequence shown here is derived from an EMBL/GenBank/DDBJ whole genome shotgun (WGS) entry which is preliminary data.</text>
</comment>
<dbReference type="AlphaFoldDB" id="A0A511MEF2"/>
<evidence type="ECO:0000313" key="2">
    <source>
        <dbReference type="Proteomes" id="UP000321424"/>
    </source>
</evidence>
<evidence type="ECO:0000313" key="1">
    <source>
        <dbReference type="EMBL" id="GEM38959.1"/>
    </source>
</evidence>
<accession>A0A511MEF2</accession>
<proteinExistence type="predicted"/>